<dbReference type="PANTHER" id="PTHR37533">
    <property type="entry name" value="FLAGELLAR HOOK-LENGTH CONTROL PROTEIN"/>
    <property type="match status" value="1"/>
</dbReference>
<dbReference type="PANTHER" id="PTHR37533:SF2">
    <property type="entry name" value="FLAGELLAR HOOK-LENGTH CONTROL PROTEIN"/>
    <property type="match status" value="1"/>
</dbReference>
<dbReference type="InterPro" id="IPR038610">
    <property type="entry name" value="FliK-like_C_sf"/>
</dbReference>
<dbReference type="AlphaFoldDB" id="A0A090V1J8"/>
<feature type="region of interest" description="Disordered" evidence="1">
    <location>
        <begin position="307"/>
        <end position="327"/>
    </location>
</feature>
<feature type="region of interest" description="Disordered" evidence="1">
    <location>
        <begin position="52"/>
        <end position="71"/>
    </location>
</feature>
<organism evidence="3 4">
    <name type="scientific">Pseudescherichia vulneris NBRC 102420</name>
    <dbReference type="NCBI Taxonomy" id="1115515"/>
    <lineage>
        <taxon>Bacteria</taxon>
        <taxon>Pseudomonadati</taxon>
        <taxon>Pseudomonadota</taxon>
        <taxon>Gammaproteobacteria</taxon>
        <taxon>Enterobacterales</taxon>
        <taxon>Enterobacteriaceae</taxon>
        <taxon>Pseudescherichia</taxon>
    </lineage>
</organism>
<keyword evidence="3" id="KW-0966">Cell projection</keyword>
<evidence type="ECO:0000259" key="2">
    <source>
        <dbReference type="Pfam" id="PF02120"/>
    </source>
</evidence>
<dbReference type="InterPro" id="IPR021136">
    <property type="entry name" value="Flagellar_hook_control-like_C"/>
</dbReference>
<reference evidence="3 4" key="1">
    <citation type="submission" date="2014-09" db="EMBL/GenBank/DDBJ databases">
        <title>Whole genome shotgun sequence of Escherichia vulneris NBRC 102420.</title>
        <authorList>
            <person name="Yoshida Y."/>
            <person name="Hosoyama A."/>
            <person name="Tsuchikane K."/>
            <person name="Ohji S."/>
            <person name="Ichikawa N."/>
            <person name="Kimura A."/>
            <person name="Yamazoe A."/>
            <person name="Ezaki T."/>
            <person name="Fujita N."/>
        </authorList>
    </citation>
    <scope>NUCLEOTIDE SEQUENCE [LARGE SCALE GENOMIC DNA]</scope>
    <source>
        <strain evidence="3 4">NBRC 102420</strain>
    </source>
</reference>
<evidence type="ECO:0000313" key="4">
    <source>
        <dbReference type="Proteomes" id="UP000029462"/>
    </source>
</evidence>
<feature type="domain" description="Flagellar hook-length control protein-like C-terminal" evidence="2">
    <location>
        <begin position="237"/>
        <end position="315"/>
    </location>
</feature>
<evidence type="ECO:0000256" key="1">
    <source>
        <dbReference type="SAM" id="MobiDB-lite"/>
    </source>
</evidence>
<dbReference type="OrthoDB" id="1792985at2"/>
<dbReference type="Pfam" id="PF02120">
    <property type="entry name" value="Flg_hook"/>
    <property type="match status" value="1"/>
</dbReference>
<dbReference type="InterPro" id="IPR052563">
    <property type="entry name" value="FliK"/>
</dbReference>
<dbReference type="CDD" id="cd17470">
    <property type="entry name" value="T3SS_Flik_C"/>
    <property type="match status" value="1"/>
</dbReference>
<sequence>MNMLNLLTNALTQRLASASVQPQADNPQTHTFTLPETVQNALLEHLQTLAEGAGERAPAEKQAKRAVQDETEAQPLEALMAVLLMPERPAIAEKRGQAALPEQITLPVQIAQTVSSMQMQTPITPDTLPAQHATATPKQLAEQARLATENLPAVASLGVQPEAPRPERAGALRHAVNEKMVHEWPEPASLAAHTTFIQDDTRLVASRIQPEQVVSVDTRAAQWGEALVHMLKENIHFQLSQQQQISTIRLDPPSLGKLEIAIQLDAGKLTVHIGASQADVCRTLQQCGDALRVQLTQQNFMQVEVQVSPDGQSQSDSRRQREERQNATTIRSAIELDTDESGLQKSENLLIKV</sequence>
<name>A0A090V1J8_PSEVU</name>
<gene>
    <name evidence="3" type="ORF">EV102420_12_01970</name>
</gene>
<dbReference type="STRING" id="1115515.EV102420_12_01970"/>
<dbReference type="Proteomes" id="UP000029462">
    <property type="component" value="Unassembled WGS sequence"/>
</dbReference>
<dbReference type="EMBL" id="BBMZ01000012">
    <property type="protein sequence ID" value="GAL58691.1"/>
    <property type="molecule type" value="Genomic_DNA"/>
</dbReference>
<comment type="caution">
    <text evidence="3">The sequence shown here is derived from an EMBL/GenBank/DDBJ whole genome shotgun (WGS) entry which is preliminary data.</text>
</comment>
<dbReference type="Gene3D" id="3.30.750.140">
    <property type="match status" value="1"/>
</dbReference>
<keyword evidence="3" id="KW-0282">Flagellum</keyword>
<evidence type="ECO:0000313" key="3">
    <source>
        <dbReference type="EMBL" id="GAL58691.1"/>
    </source>
</evidence>
<feature type="compositionally biased region" description="Basic and acidic residues" evidence="1">
    <location>
        <begin position="53"/>
        <end position="68"/>
    </location>
</feature>
<keyword evidence="3" id="KW-0969">Cilium</keyword>
<proteinExistence type="predicted"/>
<accession>A0A090V1J8</accession>
<keyword evidence="4" id="KW-1185">Reference proteome</keyword>
<protein>
    <submittedName>
        <fullName evidence="3">Putative flagellar hook-length control protein</fullName>
    </submittedName>
</protein>
<dbReference type="eggNOG" id="COG3144">
    <property type="taxonomic scope" value="Bacteria"/>
</dbReference>
<feature type="compositionally biased region" description="Basic and acidic residues" evidence="1">
    <location>
        <begin position="316"/>
        <end position="325"/>
    </location>
</feature>
<dbReference type="RefSeq" id="WP_052512360.1">
    <property type="nucleotide sequence ID" value="NZ_BBMZ01000012.1"/>
</dbReference>